<feature type="compositionally biased region" description="Low complexity" evidence="1">
    <location>
        <begin position="32"/>
        <end position="43"/>
    </location>
</feature>
<dbReference type="Gene3D" id="3.40.190.10">
    <property type="entry name" value="Periplasmic binding protein-like II"/>
    <property type="match status" value="1"/>
</dbReference>
<dbReference type="SUPFAM" id="SSF53850">
    <property type="entry name" value="Periplasmic binding protein-like II"/>
    <property type="match status" value="1"/>
</dbReference>
<dbReference type="Proteomes" id="UP000268652">
    <property type="component" value="Unassembled WGS sequence"/>
</dbReference>
<sequence>MTPPVPAPFARRSFLAGLGAIGAGALLAACSEGTSGSSDAAPAAPTPHPGPPTTGTPVRGGTLRVGVLSGGSAEVLDPAKASAWPDWPRIRALYDPLFRTVPGGIEPALAESAEAEDTAASWVFRLRRGVEWHDGRPFTADDVLYTLGLWAGEGHNYGPTAQAVIDFAGVRKLDSHTVRIPLLRPMAEFPSLTANFNALIVQDGATDFERPVGTGAFAYASFEPGRSSTFTAHRDHWGGEGRHVDELVFDSSFTDDAARANALRSGALDIVSDLSYTQAAILADDGDVVIGNSPGMAFQAFVMQVDQPPFDDVRVRQALKLLVDRPAMVSQTLAGYGTVGNDLVGKTLPHYAEDLTRERDVERARSLLREAGHEGLRLTLATNTGRVGFVEAATLFAQQAAEGGVEISVRKIDPGQWDAQRANEPLNMASWAGSASLTYFYATALGGDARNSETHWPAERGRDLLADAMGELDEAAAEEKWRAVQRQQFDEGGYIVFANRNYVDGYAPAVRGVTTDASGSTNNYDYSRAWLAS</sequence>
<proteinExistence type="predicted"/>
<dbReference type="OrthoDB" id="9046151at2"/>
<dbReference type="GO" id="GO:0042597">
    <property type="term" value="C:periplasmic space"/>
    <property type="evidence" value="ECO:0007669"/>
    <property type="project" value="UniProtKB-ARBA"/>
</dbReference>
<evidence type="ECO:0000313" key="6">
    <source>
        <dbReference type="Proteomes" id="UP000268652"/>
    </source>
</evidence>
<dbReference type="AlphaFoldDB" id="A0A3A9WF35"/>
<evidence type="ECO:0000256" key="1">
    <source>
        <dbReference type="SAM" id="MobiDB-lite"/>
    </source>
</evidence>
<feature type="chain" id="PRO_5039136876" evidence="2">
    <location>
        <begin position="29"/>
        <end position="533"/>
    </location>
</feature>
<evidence type="ECO:0000259" key="3">
    <source>
        <dbReference type="Pfam" id="PF00496"/>
    </source>
</evidence>
<dbReference type="PANTHER" id="PTHR30290:SF65">
    <property type="entry name" value="MONOACYL PHOSPHATIDYLINOSITOL TETRAMANNOSIDE-BINDING PROTEIN LPQW-RELATED"/>
    <property type="match status" value="1"/>
</dbReference>
<dbReference type="GO" id="GO:0043190">
    <property type="term" value="C:ATP-binding cassette (ABC) transporter complex"/>
    <property type="evidence" value="ECO:0007669"/>
    <property type="project" value="InterPro"/>
</dbReference>
<feature type="compositionally biased region" description="Pro residues" evidence="1">
    <location>
        <begin position="44"/>
        <end position="54"/>
    </location>
</feature>
<dbReference type="InterPro" id="IPR006311">
    <property type="entry name" value="TAT_signal"/>
</dbReference>
<gene>
    <name evidence="5" type="ORF">D7318_07995</name>
    <name evidence="4" type="ORF">D7319_07140</name>
</gene>
<dbReference type="EMBL" id="RBDY01000004">
    <property type="protein sequence ID" value="RKN25176.1"/>
    <property type="molecule type" value="Genomic_DNA"/>
</dbReference>
<accession>A0A3A9WF35</accession>
<feature type="domain" description="Solute-binding protein family 5" evidence="3">
    <location>
        <begin position="105"/>
        <end position="447"/>
    </location>
</feature>
<protein>
    <submittedName>
        <fullName evidence="4">ABC transporter substrate-binding protein</fullName>
    </submittedName>
</protein>
<organism evidence="4 7">
    <name type="scientific">Streptomyces radicis</name>
    <dbReference type="NCBI Taxonomy" id="1750517"/>
    <lineage>
        <taxon>Bacteria</taxon>
        <taxon>Bacillati</taxon>
        <taxon>Actinomycetota</taxon>
        <taxon>Actinomycetes</taxon>
        <taxon>Kitasatosporales</taxon>
        <taxon>Streptomycetaceae</taxon>
        <taxon>Streptomyces</taxon>
    </lineage>
</organism>
<evidence type="ECO:0000256" key="2">
    <source>
        <dbReference type="SAM" id="SignalP"/>
    </source>
</evidence>
<dbReference type="Pfam" id="PF00496">
    <property type="entry name" value="SBP_bac_5"/>
    <property type="match status" value="1"/>
</dbReference>
<dbReference type="GO" id="GO:1904680">
    <property type="term" value="F:peptide transmembrane transporter activity"/>
    <property type="evidence" value="ECO:0007669"/>
    <property type="project" value="TreeGrafter"/>
</dbReference>
<dbReference type="GO" id="GO:0015833">
    <property type="term" value="P:peptide transport"/>
    <property type="evidence" value="ECO:0007669"/>
    <property type="project" value="TreeGrafter"/>
</dbReference>
<dbReference type="PANTHER" id="PTHR30290">
    <property type="entry name" value="PERIPLASMIC BINDING COMPONENT OF ABC TRANSPORTER"/>
    <property type="match status" value="1"/>
</dbReference>
<dbReference type="Gene3D" id="3.10.105.10">
    <property type="entry name" value="Dipeptide-binding Protein, Domain 3"/>
    <property type="match status" value="1"/>
</dbReference>
<evidence type="ECO:0000313" key="5">
    <source>
        <dbReference type="EMBL" id="RKN25176.1"/>
    </source>
</evidence>
<evidence type="ECO:0000313" key="7">
    <source>
        <dbReference type="Proteomes" id="UP000275024"/>
    </source>
</evidence>
<comment type="caution">
    <text evidence="4">The sequence shown here is derived from an EMBL/GenBank/DDBJ whole genome shotgun (WGS) entry which is preliminary data.</text>
</comment>
<keyword evidence="2" id="KW-0732">Signal</keyword>
<dbReference type="InterPro" id="IPR039424">
    <property type="entry name" value="SBP_5"/>
</dbReference>
<dbReference type="Gene3D" id="3.90.76.10">
    <property type="entry name" value="Dipeptide-binding Protein, Domain 1"/>
    <property type="match status" value="1"/>
</dbReference>
<dbReference type="EMBL" id="RBDX01000004">
    <property type="protein sequence ID" value="RKN10913.1"/>
    <property type="molecule type" value="Genomic_DNA"/>
</dbReference>
<dbReference type="PIRSF" id="PIRSF002741">
    <property type="entry name" value="MppA"/>
    <property type="match status" value="1"/>
</dbReference>
<evidence type="ECO:0000313" key="4">
    <source>
        <dbReference type="EMBL" id="RKN10913.1"/>
    </source>
</evidence>
<feature type="region of interest" description="Disordered" evidence="1">
    <location>
        <begin position="32"/>
        <end position="61"/>
    </location>
</feature>
<dbReference type="Proteomes" id="UP000275024">
    <property type="component" value="Unassembled WGS sequence"/>
</dbReference>
<keyword evidence="6" id="KW-1185">Reference proteome</keyword>
<dbReference type="CDD" id="cd08503">
    <property type="entry name" value="PBP2_NikA_DppA_OppA_like_17"/>
    <property type="match status" value="1"/>
</dbReference>
<dbReference type="PROSITE" id="PS51318">
    <property type="entry name" value="TAT"/>
    <property type="match status" value="1"/>
</dbReference>
<feature type="signal peptide" evidence="2">
    <location>
        <begin position="1"/>
        <end position="28"/>
    </location>
</feature>
<name>A0A3A9WF35_9ACTN</name>
<dbReference type="InterPro" id="IPR030678">
    <property type="entry name" value="Peptide/Ni-bd"/>
</dbReference>
<reference evidence="6 7" key="1">
    <citation type="submission" date="2018-09" db="EMBL/GenBank/DDBJ databases">
        <title>Streptomyces sp. nov. DS1-2, an endophytic actinomycete isolated from roots of Dendrobium scabrilingue.</title>
        <authorList>
            <person name="Kuncharoen N."/>
            <person name="Kudo T."/>
            <person name="Ohkuma M."/>
            <person name="Yuki M."/>
            <person name="Tanasupawat S."/>
        </authorList>
    </citation>
    <scope>NUCLEOTIDE SEQUENCE [LARGE SCALE GENOMIC DNA]</scope>
    <source>
        <strain evidence="4 7">AZ1-7</strain>
        <strain evidence="5 6">DS1-2</strain>
    </source>
</reference>
<dbReference type="InterPro" id="IPR000914">
    <property type="entry name" value="SBP_5_dom"/>
</dbReference>